<evidence type="ECO:0008006" key="4">
    <source>
        <dbReference type="Google" id="ProtNLM"/>
    </source>
</evidence>
<keyword evidence="3" id="KW-1185">Reference proteome</keyword>
<name>A0A1H8X3V0_9EURY</name>
<proteinExistence type="predicted"/>
<dbReference type="OrthoDB" id="322187at2157"/>
<dbReference type="Proteomes" id="UP000198775">
    <property type="component" value="Unassembled WGS sequence"/>
</dbReference>
<dbReference type="RefSeq" id="WP_092665343.1">
    <property type="nucleotide sequence ID" value="NZ_FOCX01000113.1"/>
</dbReference>
<keyword evidence="1" id="KW-1133">Transmembrane helix</keyword>
<keyword evidence="1" id="KW-0812">Transmembrane</keyword>
<gene>
    <name evidence="2" type="ORF">SAMN05216388_11131</name>
</gene>
<feature type="transmembrane region" description="Helical" evidence="1">
    <location>
        <begin position="21"/>
        <end position="39"/>
    </location>
</feature>
<protein>
    <recommendedName>
        <fullName evidence="4">MFS transporter</fullName>
    </recommendedName>
</protein>
<accession>A0A1H8X3V0</accession>
<evidence type="ECO:0000256" key="1">
    <source>
        <dbReference type="SAM" id="Phobius"/>
    </source>
</evidence>
<feature type="transmembrane region" description="Helical" evidence="1">
    <location>
        <begin position="82"/>
        <end position="100"/>
    </location>
</feature>
<feature type="transmembrane region" description="Helical" evidence="1">
    <location>
        <begin position="51"/>
        <end position="70"/>
    </location>
</feature>
<dbReference type="AlphaFoldDB" id="A0A1H8X3V0"/>
<feature type="transmembrane region" description="Helical" evidence="1">
    <location>
        <begin position="106"/>
        <end position="127"/>
    </location>
</feature>
<evidence type="ECO:0000313" key="2">
    <source>
        <dbReference type="EMBL" id="SEP34602.1"/>
    </source>
</evidence>
<reference evidence="3" key="1">
    <citation type="submission" date="2016-10" db="EMBL/GenBank/DDBJ databases">
        <authorList>
            <person name="Varghese N."/>
            <person name="Submissions S."/>
        </authorList>
    </citation>
    <scope>NUCLEOTIDE SEQUENCE [LARGE SCALE GENOMIC DNA]</scope>
    <source>
        <strain evidence="3">IBRC-M 10043</strain>
    </source>
</reference>
<evidence type="ECO:0000313" key="3">
    <source>
        <dbReference type="Proteomes" id="UP000198775"/>
    </source>
</evidence>
<dbReference type="EMBL" id="FOCX01000113">
    <property type="protein sequence ID" value="SEP34602.1"/>
    <property type="molecule type" value="Genomic_DNA"/>
</dbReference>
<organism evidence="2 3">
    <name type="scientific">Halorientalis persicus</name>
    <dbReference type="NCBI Taxonomy" id="1367881"/>
    <lineage>
        <taxon>Archaea</taxon>
        <taxon>Methanobacteriati</taxon>
        <taxon>Methanobacteriota</taxon>
        <taxon>Stenosarchaea group</taxon>
        <taxon>Halobacteria</taxon>
        <taxon>Halobacteriales</taxon>
        <taxon>Haloarculaceae</taxon>
        <taxon>Halorientalis</taxon>
    </lineage>
</organism>
<sequence length="130" mass="14472">MSVIPTEWGEPDSRPGVYYDLFWTGLAVVVFGAVAYWEPFSITVSITPQRLAGATILGMILSAALTYGSFVSKRLQQLWANFRIRFVGLFLLIMAGQLALAVAPTWTVLTLLVAFLTFIPLRVAIYLRTR</sequence>
<keyword evidence="1" id="KW-0472">Membrane</keyword>